<evidence type="ECO:0000256" key="10">
    <source>
        <dbReference type="HAMAP-Rule" id="MF_01043"/>
    </source>
</evidence>
<name>A0A120JTL7_9FIRM</name>
<dbReference type="InterPro" id="IPR003811">
    <property type="entry name" value="G3P_acylTferase_PlsY"/>
</dbReference>
<dbReference type="SMART" id="SM01207">
    <property type="entry name" value="G3P_acyltransf"/>
    <property type="match status" value="1"/>
</dbReference>
<evidence type="ECO:0000313" key="11">
    <source>
        <dbReference type="EMBL" id="AMC93286.1"/>
    </source>
</evidence>
<feature type="transmembrane region" description="Helical" evidence="10">
    <location>
        <begin position="149"/>
        <end position="180"/>
    </location>
</feature>
<evidence type="ECO:0000256" key="1">
    <source>
        <dbReference type="ARBA" id="ARBA00022475"/>
    </source>
</evidence>
<dbReference type="Proteomes" id="UP000063781">
    <property type="component" value="Chromosome"/>
</dbReference>
<organism evidence="11 12">
    <name type="scientific">Erysipelothrix larvae</name>
    <dbReference type="NCBI Taxonomy" id="1514105"/>
    <lineage>
        <taxon>Bacteria</taxon>
        <taxon>Bacillati</taxon>
        <taxon>Bacillota</taxon>
        <taxon>Erysipelotrichia</taxon>
        <taxon>Erysipelotrichales</taxon>
        <taxon>Erysipelotrichaceae</taxon>
        <taxon>Erysipelothrix</taxon>
    </lineage>
</organism>
<dbReference type="OrthoDB" id="9777124at2"/>
<gene>
    <name evidence="10" type="primary">plsY</name>
    <name evidence="11" type="ORF">AOC36_04650</name>
</gene>
<feature type="transmembrane region" description="Helical" evidence="10">
    <location>
        <begin position="79"/>
        <end position="98"/>
    </location>
</feature>
<comment type="catalytic activity">
    <reaction evidence="10">
        <text>an acyl phosphate + sn-glycerol 3-phosphate = a 1-acyl-sn-glycero-3-phosphate + phosphate</text>
        <dbReference type="Rhea" id="RHEA:34075"/>
        <dbReference type="ChEBI" id="CHEBI:43474"/>
        <dbReference type="ChEBI" id="CHEBI:57597"/>
        <dbReference type="ChEBI" id="CHEBI:57970"/>
        <dbReference type="ChEBI" id="CHEBI:59918"/>
        <dbReference type="EC" id="2.3.1.275"/>
    </reaction>
</comment>
<keyword evidence="5 10" id="KW-1133">Transmembrane helix</keyword>
<comment type="subcellular location">
    <subcellularLocation>
        <location evidence="10">Cell membrane</location>
        <topology evidence="10">Multi-pass membrane protein</topology>
    </subcellularLocation>
</comment>
<dbReference type="GO" id="GO:0043772">
    <property type="term" value="F:acyl-phosphate glycerol-3-phosphate acyltransferase activity"/>
    <property type="evidence" value="ECO:0007669"/>
    <property type="project" value="UniProtKB-UniRule"/>
</dbReference>
<dbReference type="KEGG" id="erl:AOC36_04650"/>
<keyword evidence="8 10" id="KW-0594">Phospholipid biosynthesis</keyword>
<evidence type="ECO:0000256" key="7">
    <source>
        <dbReference type="ARBA" id="ARBA00023136"/>
    </source>
</evidence>
<keyword evidence="7 10" id="KW-0472">Membrane</keyword>
<comment type="similarity">
    <text evidence="10">Belongs to the PlsY family.</text>
</comment>
<feature type="transmembrane region" description="Helical" evidence="10">
    <location>
        <begin position="6"/>
        <end position="27"/>
    </location>
</feature>
<dbReference type="AlphaFoldDB" id="A0A120JTL7"/>
<feature type="transmembrane region" description="Helical" evidence="10">
    <location>
        <begin position="48"/>
        <end position="73"/>
    </location>
</feature>
<dbReference type="GO" id="GO:0005886">
    <property type="term" value="C:plasma membrane"/>
    <property type="evidence" value="ECO:0007669"/>
    <property type="project" value="UniProtKB-SubCell"/>
</dbReference>
<evidence type="ECO:0000256" key="2">
    <source>
        <dbReference type="ARBA" id="ARBA00022516"/>
    </source>
</evidence>
<dbReference type="HAMAP" id="MF_01043">
    <property type="entry name" value="PlsY"/>
    <property type="match status" value="1"/>
</dbReference>
<evidence type="ECO:0000256" key="3">
    <source>
        <dbReference type="ARBA" id="ARBA00022679"/>
    </source>
</evidence>
<dbReference type="RefSeq" id="WP_067631904.1">
    <property type="nucleotide sequence ID" value="NZ_CP013213.1"/>
</dbReference>
<dbReference type="EC" id="2.3.1.275" evidence="10"/>
<accession>A0A120JTL7</accession>
<keyword evidence="6 10" id="KW-0443">Lipid metabolism</keyword>
<comment type="pathway">
    <text evidence="10">Lipid metabolism; phospholipid metabolism.</text>
</comment>
<evidence type="ECO:0000256" key="6">
    <source>
        <dbReference type="ARBA" id="ARBA00023098"/>
    </source>
</evidence>
<keyword evidence="1 10" id="KW-1003">Cell membrane</keyword>
<evidence type="ECO:0000256" key="8">
    <source>
        <dbReference type="ARBA" id="ARBA00023209"/>
    </source>
</evidence>
<dbReference type="GO" id="GO:0008654">
    <property type="term" value="P:phospholipid biosynthetic process"/>
    <property type="evidence" value="ECO:0007669"/>
    <property type="project" value="UniProtKB-UniRule"/>
</dbReference>
<comment type="function">
    <text evidence="10">Catalyzes the transfer of an acyl group from acyl-phosphate (acyl-PO(4)) to glycerol-3-phosphate (G3P) to form lysophosphatidic acid (LPA). This enzyme utilizes acyl-phosphate as fatty acyl donor, but not acyl-CoA or acyl-ACP.</text>
</comment>
<proteinExistence type="inferred from homology"/>
<evidence type="ECO:0000256" key="9">
    <source>
        <dbReference type="ARBA" id="ARBA00023264"/>
    </source>
</evidence>
<evidence type="ECO:0000256" key="4">
    <source>
        <dbReference type="ARBA" id="ARBA00022692"/>
    </source>
</evidence>
<dbReference type="STRING" id="1514105.AOC36_04650"/>
<protein>
    <recommendedName>
        <fullName evidence="10">Glycerol-3-phosphate acyltransferase</fullName>
    </recommendedName>
    <alternativeName>
        <fullName evidence="10">Acyl-PO4 G3P acyltransferase</fullName>
    </alternativeName>
    <alternativeName>
        <fullName evidence="10">Acyl-phosphate--glycerol-3-phosphate acyltransferase</fullName>
    </alternativeName>
    <alternativeName>
        <fullName evidence="10">G3P acyltransferase</fullName>
        <shortName evidence="10">GPAT</shortName>
        <ecNumber evidence="10">2.3.1.275</ecNumber>
    </alternativeName>
    <alternativeName>
        <fullName evidence="10">Lysophosphatidic acid synthase</fullName>
        <shortName evidence="10">LPA synthase</shortName>
    </alternativeName>
</protein>
<dbReference type="Pfam" id="PF02660">
    <property type="entry name" value="G3P_acyltransf"/>
    <property type="match status" value="1"/>
</dbReference>
<comment type="subunit">
    <text evidence="10">Probably interacts with PlsX.</text>
</comment>
<keyword evidence="2 10" id="KW-0444">Lipid biosynthesis</keyword>
<keyword evidence="9 10" id="KW-1208">Phospholipid metabolism</keyword>
<keyword evidence="4 10" id="KW-0812">Transmembrane</keyword>
<dbReference type="PANTHER" id="PTHR30309:SF0">
    <property type="entry name" value="GLYCEROL-3-PHOSPHATE ACYLTRANSFERASE-RELATED"/>
    <property type="match status" value="1"/>
</dbReference>
<dbReference type="UniPathway" id="UPA00085"/>
<dbReference type="EMBL" id="CP013213">
    <property type="protein sequence ID" value="AMC93286.1"/>
    <property type="molecule type" value="Genomic_DNA"/>
</dbReference>
<keyword evidence="3 10" id="KW-0808">Transferase</keyword>
<reference evidence="11 12" key="1">
    <citation type="submission" date="2015-10" db="EMBL/GenBank/DDBJ databases">
        <title>Erysipelothrix larvae sp. LV19 isolated from the larval gut of the rhinoceros beetle, Trypoxylus dichotomus.</title>
        <authorList>
            <person name="Lim S."/>
            <person name="Kim B.-C."/>
        </authorList>
    </citation>
    <scope>NUCLEOTIDE SEQUENCE [LARGE SCALE GENOMIC DNA]</scope>
    <source>
        <strain evidence="11 12">LV19</strain>
    </source>
</reference>
<feature type="transmembrane region" description="Helical" evidence="10">
    <location>
        <begin position="110"/>
        <end position="137"/>
    </location>
</feature>
<dbReference type="NCBIfam" id="TIGR00023">
    <property type="entry name" value="glycerol-3-phosphate 1-O-acyltransferase PlsY"/>
    <property type="match status" value="1"/>
</dbReference>
<sequence>MNIVLASILGYLFGSIPFALVIGKVFYKTDIRQHGSGNLGGTNAGRTLGAKAGVSVILFDVLKGVIAMLIVSFFSKEAIIYAGFFTTLGHCFPVFANFKGGKAVSTAFGFLIGISIFLTQNYVFDFIIPLGIFFVLLFLSKMVSFSSMIALACATVLLYVTQSNIQVSIAFTIITLIVIYRHKENISRILNKTERKITWM</sequence>
<evidence type="ECO:0000256" key="5">
    <source>
        <dbReference type="ARBA" id="ARBA00022989"/>
    </source>
</evidence>
<dbReference type="PANTHER" id="PTHR30309">
    <property type="entry name" value="INNER MEMBRANE PROTEIN YGIH"/>
    <property type="match status" value="1"/>
</dbReference>
<evidence type="ECO:0000313" key="12">
    <source>
        <dbReference type="Proteomes" id="UP000063781"/>
    </source>
</evidence>
<keyword evidence="12" id="KW-1185">Reference proteome</keyword>
<keyword evidence="11" id="KW-0012">Acyltransferase</keyword>